<protein>
    <submittedName>
        <fullName evidence="3">GNAT family N-acetyltransferase</fullName>
    </submittedName>
</protein>
<dbReference type="Pfam" id="PF00583">
    <property type="entry name" value="Acetyltransf_1"/>
    <property type="match status" value="1"/>
</dbReference>
<keyword evidence="4" id="KW-1185">Reference proteome</keyword>
<dbReference type="Proteomes" id="UP001064879">
    <property type="component" value="Chromosome"/>
</dbReference>
<proteinExistence type="predicted"/>
<accession>A0ABY5SLZ0</accession>
<dbReference type="SUPFAM" id="SSF55729">
    <property type="entry name" value="Acyl-CoA N-acyltransferases (Nat)"/>
    <property type="match status" value="1"/>
</dbReference>
<dbReference type="InterPro" id="IPR016181">
    <property type="entry name" value="Acyl_CoA_acyltransferase"/>
</dbReference>
<dbReference type="InterPro" id="IPR000182">
    <property type="entry name" value="GNAT_dom"/>
</dbReference>
<dbReference type="PROSITE" id="PS51186">
    <property type="entry name" value="GNAT"/>
    <property type="match status" value="1"/>
</dbReference>
<evidence type="ECO:0000313" key="4">
    <source>
        <dbReference type="Proteomes" id="UP001064879"/>
    </source>
</evidence>
<evidence type="ECO:0000256" key="1">
    <source>
        <dbReference type="SAM" id="MobiDB-lite"/>
    </source>
</evidence>
<evidence type="ECO:0000313" key="3">
    <source>
        <dbReference type="EMBL" id="UVI35567.1"/>
    </source>
</evidence>
<organism evidence="3 4">
    <name type="scientific">Brevibacterium spongiae</name>
    <dbReference type="NCBI Taxonomy" id="2909672"/>
    <lineage>
        <taxon>Bacteria</taxon>
        <taxon>Bacillati</taxon>
        <taxon>Actinomycetota</taxon>
        <taxon>Actinomycetes</taxon>
        <taxon>Micrococcales</taxon>
        <taxon>Brevibacteriaceae</taxon>
        <taxon>Brevibacterium</taxon>
    </lineage>
</organism>
<evidence type="ECO:0000259" key="2">
    <source>
        <dbReference type="PROSITE" id="PS51186"/>
    </source>
</evidence>
<name>A0ABY5SLZ0_9MICO</name>
<gene>
    <name evidence="3" type="ORF">L1F31_15815</name>
</gene>
<feature type="region of interest" description="Disordered" evidence="1">
    <location>
        <begin position="78"/>
        <end position="105"/>
    </location>
</feature>
<dbReference type="Gene3D" id="3.40.630.30">
    <property type="match status" value="1"/>
</dbReference>
<dbReference type="RefSeq" id="WP_265418193.1">
    <property type="nucleotide sequence ID" value="NZ_CP093443.1"/>
</dbReference>
<reference evidence="3" key="1">
    <citation type="submission" date="2022-03" db="EMBL/GenBank/DDBJ databases">
        <title>Brevibacterium spongiae sp. nov., isolated from marine sponge.</title>
        <authorList>
            <person name="Li Z."/>
            <person name="Zhang M."/>
        </authorList>
    </citation>
    <scope>NUCLEOTIDE SEQUENCE</scope>
    <source>
        <strain evidence="3">WHS-Z9</strain>
    </source>
</reference>
<dbReference type="EMBL" id="CP093443">
    <property type="protein sequence ID" value="UVI35567.1"/>
    <property type="molecule type" value="Genomic_DNA"/>
</dbReference>
<feature type="domain" description="N-acetyltransferase" evidence="2">
    <location>
        <begin position="26"/>
        <end position="187"/>
    </location>
</feature>
<sequence length="188" mass="20857">MAHTVRPPVPADADAMARVHVDTWLETYRGIMPDELLDAPDLLDRRRQMWTNIIAEADPSRFTCAVAETDDRIVGIAMAGPPEEGENRQGASPEDEGGSVLGRDKVEHPEDRHLYVLYAYRSMHRTGAGQDLLDAVIDPSVTTALWVADPNPRAQAFYAKNGFIADGTVKTDDYDGVREVRMVRSPRV</sequence>